<dbReference type="InterPro" id="IPR006564">
    <property type="entry name" value="Znf_PMZ"/>
</dbReference>
<dbReference type="RefSeq" id="XP_009785961.1">
    <property type="nucleotide sequence ID" value="XM_009787659.1"/>
</dbReference>
<dbReference type="Proteomes" id="UP000189701">
    <property type="component" value="Unplaced"/>
</dbReference>
<evidence type="ECO:0000256" key="2">
    <source>
        <dbReference type="ARBA" id="ARBA00022771"/>
    </source>
</evidence>
<evidence type="ECO:0000313" key="7">
    <source>
        <dbReference type="Proteomes" id="UP000189701"/>
    </source>
</evidence>
<dbReference type="PANTHER" id="PTHR31973">
    <property type="entry name" value="POLYPROTEIN, PUTATIVE-RELATED"/>
    <property type="match status" value="1"/>
</dbReference>
<dbReference type="InterPro" id="IPR007527">
    <property type="entry name" value="Znf_SWIM"/>
</dbReference>
<dbReference type="OrthoDB" id="1300078at2759"/>
<evidence type="ECO:0000256" key="4">
    <source>
        <dbReference type="PROSITE-ProRule" id="PRU00325"/>
    </source>
</evidence>
<dbReference type="InterPro" id="IPR004332">
    <property type="entry name" value="Transposase_MuDR"/>
</dbReference>
<evidence type="ECO:0000259" key="6">
    <source>
        <dbReference type="PROSITE" id="PS50966"/>
    </source>
</evidence>
<dbReference type="Pfam" id="PF10551">
    <property type="entry name" value="MULE"/>
    <property type="match status" value="1"/>
</dbReference>
<evidence type="ECO:0000256" key="1">
    <source>
        <dbReference type="ARBA" id="ARBA00022723"/>
    </source>
</evidence>
<evidence type="ECO:0000256" key="5">
    <source>
        <dbReference type="SAM" id="MobiDB-lite"/>
    </source>
</evidence>
<name>A0A1U7X8I4_NICSY</name>
<accession>A0A1U7X8I4</accession>
<keyword evidence="1" id="KW-0479">Metal-binding</keyword>
<keyword evidence="2 4" id="KW-0863">Zinc-finger</keyword>
<dbReference type="Pfam" id="PF03108">
    <property type="entry name" value="DBD_Tnp_Mut"/>
    <property type="match status" value="1"/>
</dbReference>
<dbReference type="GO" id="GO:0008270">
    <property type="term" value="F:zinc ion binding"/>
    <property type="evidence" value="ECO:0007669"/>
    <property type="project" value="UniProtKB-KW"/>
</dbReference>
<evidence type="ECO:0000256" key="3">
    <source>
        <dbReference type="ARBA" id="ARBA00022833"/>
    </source>
</evidence>
<dbReference type="PROSITE" id="PS50966">
    <property type="entry name" value="ZF_SWIM"/>
    <property type="match status" value="1"/>
</dbReference>
<reference evidence="8" key="2">
    <citation type="submission" date="2025-08" db="UniProtKB">
        <authorList>
            <consortium name="RefSeq"/>
        </authorList>
    </citation>
    <scope>IDENTIFICATION</scope>
    <source>
        <tissue evidence="8">Leaf</tissue>
    </source>
</reference>
<organism evidence="7 8">
    <name type="scientific">Nicotiana sylvestris</name>
    <name type="common">Wood tobacco</name>
    <name type="synonym">South American tobacco</name>
    <dbReference type="NCBI Taxonomy" id="4096"/>
    <lineage>
        <taxon>Eukaryota</taxon>
        <taxon>Viridiplantae</taxon>
        <taxon>Streptophyta</taxon>
        <taxon>Embryophyta</taxon>
        <taxon>Tracheophyta</taxon>
        <taxon>Spermatophyta</taxon>
        <taxon>Magnoliopsida</taxon>
        <taxon>eudicotyledons</taxon>
        <taxon>Gunneridae</taxon>
        <taxon>Pentapetalae</taxon>
        <taxon>asterids</taxon>
        <taxon>lamiids</taxon>
        <taxon>Solanales</taxon>
        <taxon>Solanaceae</taxon>
        <taxon>Nicotianoideae</taxon>
        <taxon>Nicotianeae</taxon>
        <taxon>Nicotiana</taxon>
    </lineage>
</organism>
<reference evidence="7" key="1">
    <citation type="journal article" date="2013" name="Genome Biol.">
        <title>Reference genomes and transcriptomes of Nicotiana sylvestris and Nicotiana tomentosiformis.</title>
        <authorList>
            <person name="Sierro N."/>
            <person name="Battey J.N."/>
            <person name="Ouadi S."/>
            <person name="Bovet L."/>
            <person name="Goepfert S."/>
            <person name="Bakaher N."/>
            <person name="Peitsch M.C."/>
            <person name="Ivanov N.V."/>
        </authorList>
    </citation>
    <scope>NUCLEOTIDE SEQUENCE [LARGE SCALE GENOMIC DNA]</scope>
</reference>
<dbReference type="PANTHER" id="PTHR31973:SF113">
    <property type="entry name" value="PROTEIN FAR1-RELATED SEQUENCE 5-LIKE"/>
    <property type="match status" value="1"/>
</dbReference>
<evidence type="ECO:0000313" key="8">
    <source>
        <dbReference type="RefSeq" id="XP_009785961.1"/>
    </source>
</evidence>
<gene>
    <name evidence="8" type="primary">LOC104234151</name>
</gene>
<protein>
    <submittedName>
        <fullName evidence="8">Protein FAR1-RELATED SEQUENCE 4-like</fullName>
    </submittedName>
</protein>
<dbReference type="eggNOG" id="ENOG502RJNC">
    <property type="taxonomic scope" value="Eukaryota"/>
</dbReference>
<dbReference type="Pfam" id="PF04434">
    <property type="entry name" value="SWIM"/>
    <property type="match status" value="1"/>
</dbReference>
<keyword evidence="7" id="KW-1185">Reference proteome</keyword>
<keyword evidence="3" id="KW-0862">Zinc</keyword>
<feature type="region of interest" description="Disordered" evidence="5">
    <location>
        <begin position="660"/>
        <end position="685"/>
    </location>
</feature>
<dbReference type="AlphaFoldDB" id="A0A1U7X8I4"/>
<proteinExistence type="predicted"/>
<feature type="domain" description="SWIM-type" evidence="6">
    <location>
        <begin position="568"/>
        <end position="600"/>
    </location>
</feature>
<dbReference type="SMART" id="SM00575">
    <property type="entry name" value="ZnF_PMZ"/>
    <property type="match status" value="1"/>
</dbReference>
<sequence length="696" mass="81245">MATLPILIQHGGRWDSNNRFIDYSIEGVVISTETKFIDFVSTISKQLMIDTTINLLEIQYKCDEDSPPMMIHNDMGLRVYIELKKKNYAFNEYPLCLTLIAFDNVDDPEVVDFDKTPIIDDPLNNTVSEGQLYKDKETLMMALKNYAIQKKFQFKVDRSSPSRYCLVCVNDRCTWFFKSSSLNKSKIFRVRKFSKDHTCLARDRLFTQRVATAPVIGRIICDKYVDPKTIYTAKDIMKDMKKHYGIDLSYWKANRSKQKALQFLRGDPSESYAKLPSYLYMLMHSNPGSVVCLRKSDEEHFMYAFVALYASIKGWEFCKPIVVVDGSFLKATYRGMLLTACSQDAGGKIFPLAYAIVDKENDASWGWFFERFKEALGDRDDMCIVSDRNESIAKAASIVYPQVSHCVCIWHLWNNIKDRYKRSQEELREIFFATARAYTIQEFNHHMTEMEQIDGRVKDYLFDIWYHRWSRAHAKVNRTMTMTSNIAESLNSATKEARELPIQQLLEEIRKLINRWNYTNRNTAQATFTKLTFKYNAILDENLDASQHMMVRPSTENLHSVIDNGRLFIVCLRERTCSCRRFQLDQIPCPHAWAVLRSKNLEGEDYCSMYYSNEYMLKAYDIPIYPLPDESTWTIPVEVLEQVVLPPVWNKMPGRPKKVRYKKVSESQAKRPKSSCGQCGHESHNRRTCRNIPYNH</sequence>
<dbReference type="InterPro" id="IPR018289">
    <property type="entry name" value="MULE_transposase_dom"/>
</dbReference>